<dbReference type="OrthoDB" id="3699740at2"/>
<dbReference type="Gene3D" id="1.10.10.60">
    <property type="entry name" value="Homeodomain-like"/>
    <property type="match status" value="1"/>
</dbReference>
<name>A0A4R6SI48_LABRH</name>
<gene>
    <name evidence="2" type="ORF">EV186_102489</name>
</gene>
<proteinExistence type="predicted"/>
<dbReference type="AlphaFoldDB" id="A0A4R6SI48"/>
<organism evidence="2 3">
    <name type="scientific">Labedaea rhizosphaerae</name>
    <dbReference type="NCBI Taxonomy" id="598644"/>
    <lineage>
        <taxon>Bacteria</taxon>
        <taxon>Bacillati</taxon>
        <taxon>Actinomycetota</taxon>
        <taxon>Actinomycetes</taxon>
        <taxon>Pseudonocardiales</taxon>
        <taxon>Pseudonocardiaceae</taxon>
        <taxon>Labedaea</taxon>
    </lineage>
</organism>
<sequence length="96" mass="10816">MPAPHPPEFRQRAVELARLGDKPVAALAKDLGISESCLRNWMTQANVDESGSATKLTSAEKKELAELRRKNRQLEMENEILKRAAAYFARENILPK</sequence>
<reference evidence="2 3" key="1">
    <citation type="submission" date="2019-03" db="EMBL/GenBank/DDBJ databases">
        <title>Genomic Encyclopedia of Type Strains, Phase IV (KMG-IV): sequencing the most valuable type-strain genomes for metagenomic binning, comparative biology and taxonomic classification.</title>
        <authorList>
            <person name="Goeker M."/>
        </authorList>
    </citation>
    <scope>NUCLEOTIDE SEQUENCE [LARGE SCALE GENOMIC DNA]</scope>
    <source>
        <strain evidence="2 3">DSM 45361</strain>
    </source>
</reference>
<feature type="coiled-coil region" evidence="1">
    <location>
        <begin position="57"/>
        <end position="84"/>
    </location>
</feature>
<dbReference type="SUPFAM" id="SSF46689">
    <property type="entry name" value="Homeodomain-like"/>
    <property type="match status" value="1"/>
</dbReference>
<dbReference type="Proteomes" id="UP000295444">
    <property type="component" value="Unassembled WGS sequence"/>
</dbReference>
<keyword evidence="1" id="KW-0175">Coiled coil</keyword>
<dbReference type="InterPro" id="IPR002514">
    <property type="entry name" value="Transposase_8"/>
</dbReference>
<dbReference type="InterPro" id="IPR051839">
    <property type="entry name" value="RD_transcriptional_regulator"/>
</dbReference>
<evidence type="ECO:0000313" key="3">
    <source>
        <dbReference type="Proteomes" id="UP000295444"/>
    </source>
</evidence>
<dbReference type="GO" id="GO:0003677">
    <property type="term" value="F:DNA binding"/>
    <property type="evidence" value="ECO:0007669"/>
    <property type="project" value="InterPro"/>
</dbReference>
<comment type="caution">
    <text evidence="2">The sequence shown here is derived from an EMBL/GenBank/DDBJ whole genome shotgun (WGS) entry which is preliminary data.</text>
</comment>
<evidence type="ECO:0000313" key="2">
    <source>
        <dbReference type="EMBL" id="TDQ00628.1"/>
    </source>
</evidence>
<dbReference type="EMBL" id="SNXZ01000002">
    <property type="protein sequence ID" value="TDQ00628.1"/>
    <property type="molecule type" value="Genomic_DNA"/>
</dbReference>
<evidence type="ECO:0000256" key="1">
    <source>
        <dbReference type="SAM" id="Coils"/>
    </source>
</evidence>
<dbReference type="PANTHER" id="PTHR33215">
    <property type="entry name" value="PROTEIN DISTAL ANTENNA"/>
    <property type="match status" value="1"/>
</dbReference>
<protein>
    <submittedName>
        <fullName evidence="2">Transposase-like protein</fullName>
    </submittedName>
</protein>
<dbReference type="PANTHER" id="PTHR33215:SF13">
    <property type="entry name" value="PROTEIN DISTAL ANTENNA"/>
    <property type="match status" value="1"/>
</dbReference>
<dbReference type="GO" id="GO:0006313">
    <property type="term" value="P:DNA transposition"/>
    <property type="evidence" value="ECO:0007669"/>
    <property type="project" value="InterPro"/>
</dbReference>
<dbReference type="InterPro" id="IPR009057">
    <property type="entry name" value="Homeodomain-like_sf"/>
</dbReference>
<keyword evidence="3" id="KW-1185">Reference proteome</keyword>
<accession>A0A4R6SI48</accession>
<dbReference type="GO" id="GO:0004803">
    <property type="term" value="F:transposase activity"/>
    <property type="evidence" value="ECO:0007669"/>
    <property type="project" value="InterPro"/>
</dbReference>
<dbReference type="Pfam" id="PF01527">
    <property type="entry name" value="HTH_Tnp_1"/>
    <property type="match status" value="1"/>
</dbReference>